<dbReference type="Gene3D" id="3.40.50.300">
    <property type="entry name" value="P-loop containing nucleotide triphosphate hydrolases"/>
    <property type="match status" value="3"/>
</dbReference>
<dbReference type="InterPro" id="IPR014016">
    <property type="entry name" value="UvrD-like_ATP-bd"/>
</dbReference>
<evidence type="ECO:0000256" key="8">
    <source>
        <dbReference type="ARBA" id="ARBA00034808"/>
    </source>
</evidence>
<dbReference type="GO" id="GO:0016887">
    <property type="term" value="F:ATP hydrolysis activity"/>
    <property type="evidence" value="ECO:0007669"/>
    <property type="project" value="RHEA"/>
</dbReference>
<dbReference type="Pfam" id="PF13361">
    <property type="entry name" value="UvrD_C"/>
    <property type="match status" value="2"/>
</dbReference>
<feature type="region of interest" description="Disordered" evidence="11">
    <location>
        <begin position="748"/>
        <end position="770"/>
    </location>
</feature>
<dbReference type="InterPro" id="IPR044876">
    <property type="entry name" value="HRDC_dom_sf"/>
</dbReference>
<dbReference type="GO" id="GO:0003677">
    <property type="term" value="F:DNA binding"/>
    <property type="evidence" value="ECO:0007669"/>
    <property type="project" value="InterPro"/>
</dbReference>
<dbReference type="GO" id="GO:0043138">
    <property type="term" value="F:3'-5' DNA helicase activity"/>
    <property type="evidence" value="ECO:0007669"/>
    <property type="project" value="UniProtKB-EC"/>
</dbReference>
<comment type="catalytic activity">
    <reaction evidence="9">
        <text>ATP + H2O = ADP + phosphate + H(+)</text>
        <dbReference type="Rhea" id="RHEA:13065"/>
        <dbReference type="ChEBI" id="CHEBI:15377"/>
        <dbReference type="ChEBI" id="CHEBI:15378"/>
        <dbReference type="ChEBI" id="CHEBI:30616"/>
        <dbReference type="ChEBI" id="CHEBI:43474"/>
        <dbReference type="ChEBI" id="CHEBI:456216"/>
        <dbReference type="EC" id="5.6.2.4"/>
    </reaction>
</comment>
<evidence type="ECO:0000256" key="6">
    <source>
        <dbReference type="ARBA" id="ARBA00023235"/>
    </source>
</evidence>
<feature type="binding site" evidence="10">
    <location>
        <begin position="55"/>
        <end position="62"/>
    </location>
    <ligand>
        <name>ATP</name>
        <dbReference type="ChEBI" id="CHEBI:30616"/>
    </ligand>
</feature>
<sequence>MARATVDDPVPAVPLVPDAPFEGGPGMSGQWLADALDPEQRRAVLAPVGPVCVLAGAGTGKTRAITHRIGYLVASGTVPAGQVLAVTFTTRAAGELRGRLRTLDADGVQARTFHAAALRQLGYFWPKVAGAALPRLVESKIALVAQAANRIHLSPSRTELRDLTSEVEWAKATLLTPEEYPAAATAAAREAAHPPEVIARLYTAYEEAKREAGVLDFDDLLLLTAAVIEEHGWVAEELRSRYRHFVVDEYQDVNPLQQRLLDAWLGERDSLCVVGDANQTIYSFTGASPRYLLDFPRRFPDAPVVRLVRDYRSTPQVVRLANRLVARTGTGGTAGAPGASGARGASGAAVGAAPAASRHEPLRLVAQRPDGPAPAFTEFDSEPEEAAAVARRIRMLLDAGVPASEIAVLYRVNAQSEAYETAIAAAGIPYLVRGGERFFARPEVAEAVRLLRAAARSADTDRPEGLAAEVAEVFAALGWRGNDPPNGSGAQRERWENLAALVRLADDMVVSDPGATLDRFVADLADRAAHQHIPTVEGVTLASLHAAKGLEWDAVFLVGLVEGTMPIIHAQTPAQIEEERRLLYVGVTRAREHLALSWALARNEGGRKSRRPSRFLDGLVPRSATSASASAGGPAGTGADGAGAQRSRSRSAVRCRVCGRPLVGQAARTGRCDDCPSGVDQALFDRLRAWRSTRAKEQSAPAFVVFTDATLLAIAEHRPTSVAELVGIPGIGQAKLDRYGEDVLALVDGREPPGSLSSPSAGVPGSEPAG</sequence>
<reference evidence="16" key="1">
    <citation type="submission" date="2016-02" db="EMBL/GenBank/DDBJ databases">
        <authorList>
            <person name="Wibberg D."/>
        </authorList>
    </citation>
    <scope>NUCLEOTIDE SEQUENCE [LARGE SCALE GENOMIC DNA]</scope>
</reference>
<dbReference type="Gene3D" id="1.10.10.160">
    <property type="match status" value="1"/>
</dbReference>
<dbReference type="EMBL" id="FLUV01000579">
    <property type="protein sequence ID" value="SBW19432.1"/>
    <property type="molecule type" value="Genomic_DNA"/>
</dbReference>
<dbReference type="GO" id="GO:0000725">
    <property type="term" value="P:recombinational repair"/>
    <property type="evidence" value="ECO:0007669"/>
    <property type="project" value="TreeGrafter"/>
</dbReference>
<dbReference type="AlphaFoldDB" id="A0A1C3NVG4"/>
<gene>
    <name evidence="15" type="ORF">FDG2_1377</name>
</gene>
<evidence type="ECO:0000256" key="1">
    <source>
        <dbReference type="ARBA" id="ARBA00009922"/>
    </source>
</evidence>
<evidence type="ECO:0000259" key="12">
    <source>
        <dbReference type="PROSITE" id="PS50967"/>
    </source>
</evidence>
<name>A0A1C3NVG4_9ACTN</name>
<feature type="domain" description="UvrD-like helicase ATP-binding" evidence="13">
    <location>
        <begin position="34"/>
        <end position="314"/>
    </location>
</feature>
<keyword evidence="16" id="KW-1185">Reference proteome</keyword>
<accession>A0A1C3NVG4</accession>
<dbReference type="PANTHER" id="PTHR11070:SF69">
    <property type="entry name" value="ATP-DEPENDENT DNA HELICASE UVRD2"/>
    <property type="match status" value="1"/>
</dbReference>
<dbReference type="InterPro" id="IPR013986">
    <property type="entry name" value="DExx_box_DNA_helicase_dom_sf"/>
</dbReference>
<dbReference type="Pfam" id="PF00580">
    <property type="entry name" value="UvrD-helicase"/>
    <property type="match status" value="1"/>
</dbReference>
<dbReference type="EC" id="5.6.2.4" evidence="8"/>
<organism evidence="15 16">
    <name type="scientific">Candidatus Protofrankia californiensis</name>
    <dbReference type="NCBI Taxonomy" id="1839754"/>
    <lineage>
        <taxon>Bacteria</taxon>
        <taxon>Bacillati</taxon>
        <taxon>Actinomycetota</taxon>
        <taxon>Actinomycetes</taxon>
        <taxon>Frankiales</taxon>
        <taxon>Frankiaceae</taxon>
        <taxon>Protofrankia</taxon>
    </lineage>
</organism>
<dbReference type="GO" id="GO:0005524">
    <property type="term" value="F:ATP binding"/>
    <property type="evidence" value="ECO:0007669"/>
    <property type="project" value="UniProtKB-UniRule"/>
</dbReference>
<keyword evidence="5 10" id="KW-0067">ATP-binding</keyword>
<dbReference type="PROSITE" id="PS50967">
    <property type="entry name" value="HRDC"/>
    <property type="match status" value="1"/>
</dbReference>
<dbReference type="InterPro" id="IPR014017">
    <property type="entry name" value="DNA_helicase_UvrD-like_C"/>
</dbReference>
<dbReference type="Proteomes" id="UP000199013">
    <property type="component" value="Unassembled WGS sequence"/>
</dbReference>
<dbReference type="GO" id="GO:0033202">
    <property type="term" value="C:DNA helicase complex"/>
    <property type="evidence" value="ECO:0007669"/>
    <property type="project" value="TreeGrafter"/>
</dbReference>
<evidence type="ECO:0000259" key="13">
    <source>
        <dbReference type="PROSITE" id="PS51198"/>
    </source>
</evidence>
<evidence type="ECO:0000256" key="2">
    <source>
        <dbReference type="ARBA" id="ARBA00022741"/>
    </source>
</evidence>
<keyword evidence="4 10" id="KW-0347">Helicase</keyword>
<evidence type="ECO:0000256" key="9">
    <source>
        <dbReference type="ARBA" id="ARBA00048988"/>
    </source>
</evidence>
<keyword evidence="6" id="KW-0413">Isomerase</keyword>
<dbReference type="PANTHER" id="PTHR11070">
    <property type="entry name" value="UVRD / RECB / PCRA DNA HELICASE FAMILY MEMBER"/>
    <property type="match status" value="1"/>
</dbReference>
<dbReference type="CDD" id="cd18807">
    <property type="entry name" value="SF1_C_UvrD"/>
    <property type="match status" value="1"/>
</dbReference>
<feature type="region of interest" description="Disordered" evidence="11">
    <location>
        <begin position="625"/>
        <end position="646"/>
    </location>
</feature>
<dbReference type="InterPro" id="IPR000212">
    <property type="entry name" value="DNA_helicase_UvrD/REP"/>
</dbReference>
<keyword evidence="3 10" id="KW-0378">Hydrolase</keyword>
<dbReference type="GO" id="GO:0005829">
    <property type="term" value="C:cytosol"/>
    <property type="evidence" value="ECO:0007669"/>
    <property type="project" value="TreeGrafter"/>
</dbReference>
<evidence type="ECO:0000313" key="15">
    <source>
        <dbReference type="EMBL" id="SBW19432.1"/>
    </source>
</evidence>
<evidence type="ECO:0000256" key="4">
    <source>
        <dbReference type="ARBA" id="ARBA00022806"/>
    </source>
</evidence>
<proteinExistence type="inferred from homology"/>
<dbReference type="PROSITE" id="PS51198">
    <property type="entry name" value="UVRD_HELICASE_ATP_BIND"/>
    <property type="match status" value="1"/>
</dbReference>
<dbReference type="InterPro" id="IPR010997">
    <property type="entry name" value="HRDC-like_sf"/>
</dbReference>
<protein>
    <recommendedName>
        <fullName evidence="8">DNA 3'-5' helicase</fullName>
        <ecNumber evidence="8">5.6.2.4</ecNumber>
    </recommendedName>
</protein>
<evidence type="ECO:0000256" key="7">
    <source>
        <dbReference type="ARBA" id="ARBA00034617"/>
    </source>
</evidence>
<dbReference type="InterPro" id="IPR002121">
    <property type="entry name" value="HRDC_dom"/>
</dbReference>
<evidence type="ECO:0000256" key="5">
    <source>
        <dbReference type="ARBA" id="ARBA00022840"/>
    </source>
</evidence>
<dbReference type="SUPFAM" id="SSF47819">
    <property type="entry name" value="HRDC-like"/>
    <property type="match status" value="1"/>
</dbReference>
<comment type="catalytic activity">
    <reaction evidence="7">
        <text>Couples ATP hydrolysis with the unwinding of duplex DNA by translocating in the 3'-5' direction.</text>
        <dbReference type="EC" id="5.6.2.4"/>
    </reaction>
</comment>
<dbReference type="CDD" id="cd17932">
    <property type="entry name" value="DEXQc_UvrD"/>
    <property type="match status" value="1"/>
</dbReference>
<evidence type="ECO:0000256" key="3">
    <source>
        <dbReference type="ARBA" id="ARBA00022801"/>
    </source>
</evidence>
<feature type="domain" description="HRDC" evidence="12">
    <location>
        <begin position="677"/>
        <end position="757"/>
    </location>
</feature>
<dbReference type="SMART" id="SM00341">
    <property type="entry name" value="HRDC"/>
    <property type="match status" value="1"/>
</dbReference>
<dbReference type="PROSITE" id="PS51217">
    <property type="entry name" value="UVRD_HELICASE_CTER"/>
    <property type="match status" value="1"/>
</dbReference>
<dbReference type="Gene3D" id="1.10.150.80">
    <property type="entry name" value="HRDC domain"/>
    <property type="match status" value="1"/>
</dbReference>
<comment type="similarity">
    <text evidence="1">Belongs to the helicase family. UvrD subfamily.</text>
</comment>
<dbReference type="SUPFAM" id="SSF52540">
    <property type="entry name" value="P-loop containing nucleoside triphosphate hydrolases"/>
    <property type="match status" value="1"/>
</dbReference>
<dbReference type="FunFam" id="3.40.50.300:FF:001181">
    <property type="entry name" value="DNA helicase"/>
    <property type="match status" value="1"/>
</dbReference>
<keyword evidence="2 10" id="KW-0547">Nucleotide-binding</keyword>
<evidence type="ECO:0000313" key="16">
    <source>
        <dbReference type="Proteomes" id="UP000199013"/>
    </source>
</evidence>
<evidence type="ECO:0000256" key="11">
    <source>
        <dbReference type="SAM" id="MobiDB-lite"/>
    </source>
</evidence>
<evidence type="ECO:0000256" key="10">
    <source>
        <dbReference type="PROSITE-ProRule" id="PRU00560"/>
    </source>
</evidence>
<dbReference type="Pfam" id="PF00570">
    <property type="entry name" value="HRDC"/>
    <property type="match status" value="1"/>
</dbReference>
<dbReference type="InterPro" id="IPR027417">
    <property type="entry name" value="P-loop_NTPase"/>
</dbReference>
<feature type="domain" description="UvrD-like helicase C-terminal" evidence="14">
    <location>
        <begin position="343"/>
        <end position="592"/>
    </location>
</feature>
<evidence type="ECO:0000259" key="14">
    <source>
        <dbReference type="PROSITE" id="PS51217"/>
    </source>
</evidence>